<protein>
    <submittedName>
        <fullName evidence="1">Uncharacterized protein</fullName>
    </submittedName>
</protein>
<gene>
    <name evidence="1" type="primary">Necator_chrX.g26450</name>
    <name evidence="1" type="ORF">RB195_026283</name>
</gene>
<evidence type="ECO:0000313" key="2">
    <source>
        <dbReference type="Proteomes" id="UP001303046"/>
    </source>
</evidence>
<accession>A0ABR1EWA5</accession>
<reference evidence="1 2" key="1">
    <citation type="submission" date="2023-08" db="EMBL/GenBank/DDBJ databases">
        <title>A Necator americanus chromosomal reference genome.</title>
        <authorList>
            <person name="Ilik V."/>
            <person name="Petrzelkova K.J."/>
            <person name="Pardy F."/>
            <person name="Fuh T."/>
            <person name="Niatou-Singa F.S."/>
            <person name="Gouil Q."/>
            <person name="Baker L."/>
            <person name="Ritchie M.E."/>
            <person name="Jex A.R."/>
            <person name="Gazzola D."/>
            <person name="Li H."/>
            <person name="Toshio Fujiwara R."/>
            <person name="Zhan B."/>
            <person name="Aroian R.V."/>
            <person name="Pafco B."/>
            <person name="Schwarz E.M."/>
        </authorList>
    </citation>
    <scope>NUCLEOTIDE SEQUENCE [LARGE SCALE GENOMIC DNA]</scope>
    <source>
        <strain evidence="1 2">Aroian</strain>
        <tissue evidence="1">Whole animal</tissue>
    </source>
</reference>
<evidence type="ECO:0000313" key="1">
    <source>
        <dbReference type="EMBL" id="KAK6766922.1"/>
    </source>
</evidence>
<keyword evidence="2" id="KW-1185">Reference proteome</keyword>
<name>A0ABR1EWA5_NECAM</name>
<organism evidence="1 2">
    <name type="scientific">Necator americanus</name>
    <name type="common">Human hookworm</name>
    <dbReference type="NCBI Taxonomy" id="51031"/>
    <lineage>
        <taxon>Eukaryota</taxon>
        <taxon>Metazoa</taxon>
        <taxon>Ecdysozoa</taxon>
        <taxon>Nematoda</taxon>
        <taxon>Chromadorea</taxon>
        <taxon>Rhabditida</taxon>
        <taxon>Rhabditina</taxon>
        <taxon>Rhabditomorpha</taxon>
        <taxon>Strongyloidea</taxon>
        <taxon>Ancylostomatidae</taxon>
        <taxon>Bunostominae</taxon>
        <taxon>Necator</taxon>
    </lineage>
</organism>
<sequence length="187" mass="21144">MAIDSHTLQKGDVQNITKAHNLKGQLRKGSMESSATTIRFVTLDCRALSSELQQTALSRHLRYLCVPFAALEETLMRDRPVTKYWSDADEKKVGACSIAVRIHYNNLLEEFDSTLSRCAFLRIERNERKLWIVNDAPAETAEDNNSVVIYNEFNVLMSKIPSQQEVMVAIDKNPSLGLEQQSDVLGK</sequence>
<proteinExistence type="predicted"/>
<comment type="caution">
    <text evidence="1">The sequence shown here is derived from an EMBL/GenBank/DDBJ whole genome shotgun (WGS) entry which is preliminary data.</text>
</comment>
<dbReference type="EMBL" id="JAVFWL010000006">
    <property type="protein sequence ID" value="KAK6766922.1"/>
    <property type="molecule type" value="Genomic_DNA"/>
</dbReference>
<dbReference type="Proteomes" id="UP001303046">
    <property type="component" value="Unassembled WGS sequence"/>
</dbReference>